<dbReference type="AlphaFoldDB" id="A0A8H7BDI3"/>
<keyword evidence="9" id="KW-0830">Ubiquinone</keyword>
<dbReference type="GO" id="GO:0051642">
    <property type="term" value="P:centrosome localization"/>
    <property type="evidence" value="ECO:0007669"/>
    <property type="project" value="TreeGrafter"/>
</dbReference>
<evidence type="ECO:0000313" key="9">
    <source>
        <dbReference type="EMBL" id="KAF7720813.1"/>
    </source>
</evidence>
<dbReference type="Pfam" id="PF04880">
    <property type="entry name" value="NUDE_C"/>
    <property type="match status" value="1"/>
</dbReference>
<dbReference type="Proteomes" id="UP000605846">
    <property type="component" value="Unassembled WGS sequence"/>
</dbReference>
<dbReference type="EMBL" id="JABAYA010000356">
    <property type="protein sequence ID" value="KAF7720813.1"/>
    <property type="molecule type" value="Genomic_DNA"/>
</dbReference>
<evidence type="ECO:0000256" key="7">
    <source>
        <dbReference type="SAM" id="MobiDB-lite"/>
    </source>
</evidence>
<dbReference type="GO" id="GO:0007059">
    <property type="term" value="P:chromosome segregation"/>
    <property type="evidence" value="ECO:0007669"/>
    <property type="project" value="TreeGrafter"/>
</dbReference>
<dbReference type="GO" id="GO:0005874">
    <property type="term" value="C:microtubule"/>
    <property type="evidence" value="ECO:0007669"/>
    <property type="project" value="UniProtKB-KW"/>
</dbReference>
<organism evidence="9 10">
    <name type="scientific">Apophysomyces ossiformis</name>
    <dbReference type="NCBI Taxonomy" id="679940"/>
    <lineage>
        <taxon>Eukaryota</taxon>
        <taxon>Fungi</taxon>
        <taxon>Fungi incertae sedis</taxon>
        <taxon>Mucoromycota</taxon>
        <taxon>Mucoromycotina</taxon>
        <taxon>Mucoromycetes</taxon>
        <taxon>Mucorales</taxon>
        <taxon>Mucorineae</taxon>
        <taxon>Mucoraceae</taxon>
        <taxon>Apophysomyces</taxon>
    </lineage>
</organism>
<reference evidence="9" key="1">
    <citation type="submission" date="2020-01" db="EMBL/GenBank/DDBJ databases">
        <title>Genome Sequencing of Three Apophysomyces-Like Fungal Strains Confirms a Novel Fungal Genus in the Mucoromycota with divergent Burkholderia-like Endosymbiotic Bacteria.</title>
        <authorList>
            <person name="Stajich J.E."/>
            <person name="Macias A.M."/>
            <person name="Carter-House D."/>
            <person name="Lovett B."/>
            <person name="Kasson L.R."/>
            <person name="Berry K."/>
            <person name="Grigoriev I."/>
            <person name="Chang Y."/>
            <person name="Spatafora J."/>
            <person name="Kasson M.T."/>
        </authorList>
    </citation>
    <scope>NUCLEOTIDE SEQUENCE</scope>
    <source>
        <strain evidence="9">NRRL A-21654</strain>
    </source>
</reference>
<dbReference type="GO" id="GO:0007020">
    <property type="term" value="P:microtubule nucleation"/>
    <property type="evidence" value="ECO:0007669"/>
    <property type="project" value="TreeGrafter"/>
</dbReference>
<dbReference type="InterPro" id="IPR033494">
    <property type="entry name" value="NUDE"/>
</dbReference>
<evidence type="ECO:0000259" key="8">
    <source>
        <dbReference type="Pfam" id="PF04880"/>
    </source>
</evidence>
<name>A0A8H7BDI3_9FUNG</name>
<keyword evidence="5" id="KW-0175">Coiled coil</keyword>
<keyword evidence="6" id="KW-0206">Cytoskeleton</keyword>
<protein>
    <submittedName>
        <fullName evidence="9">NADH:ubiquinone oxidoreductase</fullName>
    </submittedName>
</protein>
<comment type="subcellular location">
    <subcellularLocation>
        <location evidence="1">Cytoplasm</location>
        <location evidence="1">Cytoskeleton</location>
    </subcellularLocation>
</comment>
<dbReference type="OrthoDB" id="5877028at2759"/>
<accession>A0A8H7BDI3</accession>
<keyword evidence="10" id="KW-1185">Reference proteome</keyword>
<dbReference type="PANTHER" id="PTHR10921">
    <property type="entry name" value="NUCLEAR DISTRIBUTION PROTEIN NUDE HOMOLOG 1"/>
    <property type="match status" value="1"/>
</dbReference>
<sequence>MAVDMSSMSSGIMQFNSVQDELEYYRSHAENLENTLQETRAALDEFQISSRELEEELEKELQTTEKAYKDLKARCEQFKREADDWKSKYTQAKHEQNMAMMQMQREIDILRATEEMFRKKILELELDNDDLERTERAATSSLSDLEVKLNKAIERNVILENEIAAKDNLTEQTQRLKDELNEVNTELAVLRDKSSKQSEFIQELENKLEDSEKSRKDLLQQQQRAGTPERGNYYYEPYNRTNRTRIPRTPSIGGNMNGMSTISSASSNPVKMVQEMVGRVRSLESRLQSCRSLVTPLLNPPPSYSSTIPASNIIHRDSTMHSRPSSPSSIRSGSPMNFANIKARRPSEYMRASPMDTSEDGNGEED</sequence>
<comment type="caution">
    <text evidence="9">The sequence shown here is derived from an EMBL/GenBank/DDBJ whole genome shotgun (WGS) entry which is preliminary data.</text>
</comment>
<feature type="compositionally biased region" description="Polar residues" evidence="7">
    <location>
        <begin position="252"/>
        <end position="265"/>
    </location>
</feature>
<dbReference type="PANTHER" id="PTHR10921:SF1">
    <property type="entry name" value="NUCLEAR DISTRIBUTION PROTEIN NUDE HOMOLOG"/>
    <property type="match status" value="1"/>
</dbReference>
<dbReference type="GO" id="GO:0000776">
    <property type="term" value="C:kinetochore"/>
    <property type="evidence" value="ECO:0007669"/>
    <property type="project" value="TreeGrafter"/>
</dbReference>
<evidence type="ECO:0000256" key="5">
    <source>
        <dbReference type="ARBA" id="ARBA00023054"/>
    </source>
</evidence>
<evidence type="ECO:0000256" key="6">
    <source>
        <dbReference type="ARBA" id="ARBA00023212"/>
    </source>
</evidence>
<dbReference type="InterPro" id="IPR006964">
    <property type="entry name" value="NUDE_dom"/>
</dbReference>
<comment type="similarity">
    <text evidence="2">Belongs to the nudE family.</text>
</comment>
<dbReference type="GO" id="GO:0008017">
    <property type="term" value="F:microtubule binding"/>
    <property type="evidence" value="ECO:0007669"/>
    <property type="project" value="InterPro"/>
</dbReference>
<feature type="region of interest" description="Disordered" evidence="7">
    <location>
        <begin position="205"/>
        <end position="265"/>
    </location>
</feature>
<dbReference type="GO" id="GO:0047496">
    <property type="term" value="P:vesicle transport along microtubule"/>
    <property type="evidence" value="ECO:0007669"/>
    <property type="project" value="TreeGrafter"/>
</dbReference>
<evidence type="ECO:0000313" key="10">
    <source>
        <dbReference type="Proteomes" id="UP000605846"/>
    </source>
</evidence>
<evidence type="ECO:0000256" key="1">
    <source>
        <dbReference type="ARBA" id="ARBA00004245"/>
    </source>
</evidence>
<proteinExistence type="inferred from homology"/>
<keyword evidence="4" id="KW-0493">Microtubule</keyword>
<feature type="region of interest" description="Disordered" evidence="7">
    <location>
        <begin position="317"/>
        <end position="366"/>
    </location>
</feature>
<dbReference type="Gene3D" id="6.10.250.1080">
    <property type="match status" value="1"/>
</dbReference>
<evidence type="ECO:0000256" key="3">
    <source>
        <dbReference type="ARBA" id="ARBA00022490"/>
    </source>
</evidence>
<keyword evidence="3" id="KW-0963">Cytoplasm</keyword>
<dbReference type="GO" id="GO:0005871">
    <property type="term" value="C:kinesin complex"/>
    <property type="evidence" value="ECO:0007669"/>
    <property type="project" value="TreeGrafter"/>
</dbReference>
<evidence type="ECO:0000256" key="4">
    <source>
        <dbReference type="ARBA" id="ARBA00022701"/>
    </source>
</evidence>
<gene>
    <name evidence="9" type="primary">NDE1_3</name>
    <name evidence="9" type="ORF">EC973_006002</name>
</gene>
<feature type="compositionally biased region" description="Low complexity" evidence="7">
    <location>
        <begin position="322"/>
        <end position="335"/>
    </location>
</feature>
<feature type="domain" description="NUDE" evidence="8">
    <location>
        <begin position="141"/>
        <end position="297"/>
    </location>
</feature>
<dbReference type="SUPFAM" id="SSF57997">
    <property type="entry name" value="Tropomyosin"/>
    <property type="match status" value="1"/>
</dbReference>
<evidence type="ECO:0000256" key="2">
    <source>
        <dbReference type="ARBA" id="ARBA00007429"/>
    </source>
</evidence>
<dbReference type="GO" id="GO:0000132">
    <property type="term" value="P:establishment of mitotic spindle orientation"/>
    <property type="evidence" value="ECO:0007669"/>
    <property type="project" value="TreeGrafter"/>
</dbReference>
<feature type="compositionally biased region" description="Basic and acidic residues" evidence="7">
    <location>
        <begin position="205"/>
        <end position="218"/>
    </location>
</feature>
<feature type="compositionally biased region" description="Acidic residues" evidence="7">
    <location>
        <begin position="357"/>
        <end position="366"/>
    </location>
</feature>